<dbReference type="SUPFAM" id="SSF46689">
    <property type="entry name" value="Homeodomain-like"/>
    <property type="match status" value="1"/>
</dbReference>
<evidence type="ECO:0000256" key="10">
    <source>
        <dbReference type="ARBA" id="ARBA00024040"/>
    </source>
</evidence>
<dbReference type="GO" id="GO:0003677">
    <property type="term" value="F:DNA binding"/>
    <property type="evidence" value="ECO:0007669"/>
    <property type="project" value="UniProtKB-UniRule"/>
</dbReference>
<comment type="subcellular location">
    <subcellularLocation>
        <location evidence="1 12 13">Nucleus</location>
    </subcellularLocation>
</comment>
<evidence type="ECO:0000256" key="11">
    <source>
        <dbReference type="ARBA" id="ARBA00068485"/>
    </source>
</evidence>
<dbReference type="GO" id="GO:0030154">
    <property type="term" value="P:cell differentiation"/>
    <property type="evidence" value="ECO:0007669"/>
    <property type="project" value="UniProtKB-KW"/>
</dbReference>
<dbReference type="AlphaFoldDB" id="A0A9J6A592"/>
<evidence type="ECO:0000256" key="6">
    <source>
        <dbReference type="ARBA" id="ARBA00023125"/>
    </source>
</evidence>
<evidence type="ECO:0000256" key="7">
    <source>
        <dbReference type="ARBA" id="ARBA00023155"/>
    </source>
</evidence>
<proteinExistence type="inferred from homology"/>
<evidence type="ECO:0000256" key="1">
    <source>
        <dbReference type="ARBA" id="ARBA00004123"/>
    </source>
</evidence>
<keyword evidence="5" id="KW-0287">Flowering</keyword>
<feature type="DNA-binding region" description="Homeobox" evidence="12">
    <location>
        <begin position="17"/>
        <end position="81"/>
    </location>
</feature>
<keyword evidence="9 12" id="KW-0539">Nucleus</keyword>
<evidence type="ECO:0000256" key="8">
    <source>
        <dbReference type="ARBA" id="ARBA00023163"/>
    </source>
</evidence>
<dbReference type="FunFam" id="1.10.10.60:FF:000118">
    <property type="entry name" value="WUSCHEL-related homeobox 11"/>
    <property type="match status" value="1"/>
</dbReference>
<evidence type="ECO:0000256" key="5">
    <source>
        <dbReference type="ARBA" id="ARBA00023089"/>
    </source>
</evidence>
<accession>A0A9J6A592</accession>
<dbReference type="InterPro" id="IPR001356">
    <property type="entry name" value="HD"/>
</dbReference>
<dbReference type="PROSITE" id="PS50071">
    <property type="entry name" value="HOMEOBOX_2"/>
    <property type="match status" value="1"/>
</dbReference>
<dbReference type="OrthoDB" id="670226at2759"/>
<dbReference type="Pfam" id="PF00046">
    <property type="entry name" value="Homeodomain"/>
    <property type="match status" value="1"/>
</dbReference>
<protein>
    <recommendedName>
        <fullName evidence="11">Protein WUSCHEL</fullName>
    </recommendedName>
</protein>
<evidence type="ECO:0000256" key="2">
    <source>
        <dbReference type="ARBA" id="ARBA00022473"/>
    </source>
</evidence>
<organism evidence="15 16">
    <name type="scientific">Solanum commersonii</name>
    <name type="common">Commerson's wild potato</name>
    <name type="synonym">Commerson's nightshade</name>
    <dbReference type="NCBI Taxonomy" id="4109"/>
    <lineage>
        <taxon>Eukaryota</taxon>
        <taxon>Viridiplantae</taxon>
        <taxon>Streptophyta</taxon>
        <taxon>Embryophyta</taxon>
        <taxon>Tracheophyta</taxon>
        <taxon>Spermatophyta</taxon>
        <taxon>Magnoliopsida</taxon>
        <taxon>eudicotyledons</taxon>
        <taxon>Gunneridae</taxon>
        <taxon>Pentapetalae</taxon>
        <taxon>asterids</taxon>
        <taxon>lamiids</taxon>
        <taxon>Solanales</taxon>
        <taxon>Solanaceae</taxon>
        <taxon>Solanoideae</taxon>
        <taxon>Solaneae</taxon>
        <taxon>Solanum</taxon>
    </lineage>
</organism>
<sequence length="202" mass="22721">MENEVEDSIQCCERSEVVRSRWNPKPQQILILESIFNSGVVNPPKHETVRIRKILEQFGTLGDANVFYWFQNRRSRSRRRHRKIQATLSSGGGGEHSATFCSGGAVRVVRNANDGSDGLLPFSDQMGIPKIEQNSSVTSILIVFINGVAREVPRGPLDMKAMFGREDLVLYHSSGLQLPVNEYGFILQNLQHGASYFLLNHH</sequence>
<comment type="caution">
    <text evidence="15">The sequence shown here is derived from an EMBL/GenBank/DDBJ whole genome shotgun (WGS) entry which is preliminary data.</text>
</comment>
<evidence type="ECO:0000313" key="16">
    <source>
        <dbReference type="Proteomes" id="UP000824120"/>
    </source>
</evidence>
<evidence type="ECO:0000256" key="4">
    <source>
        <dbReference type="ARBA" id="ARBA00023015"/>
    </source>
</evidence>
<keyword evidence="16" id="KW-1185">Reference proteome</keyword>
<dbReference type="PANTHER" id="PTHR46998">
    <property type="entry name" value="WUSCHEL-RELATED HOMEOBOX 11"/>
    <property type="match status" value="1"/>
</dbReference>
<comment type="similarity">
    <text evidence="10">Belongs to the WUS homeobox family.</text>
</comment>
<dbReference type="PANTHER" id="PTHR46998:SF2">
    <property type="entry name" value="WUSCHEL-RELATED HOMEOBOX 11"/>
    <property type="match status" value="1"/>
</dbReference>
<dbReference type="Proteomes" id="UP000824120">
    <property type="component" value="Chromosome 2"/>
</dbReference>
<dbReference type="InterPro" id="IPR009057">
    <property type="entry name" value="Homeodomain-like_sf"/>
</dbReference>
<dbReference type="Gene3D" id="1.10.10.60">
    <property type="entry name" value="Homeodomain-like"/>
    <property type="match status" value="1"/>
</dbReference>
<keyword evidence="3" id="KW-0221">Differentiation</keyword>
<evidence type="ECO:0000256" key="3">
    <source>
        <dbReference type="ARBA" id="ARBA00022782"/>
    </source>
</evidence>
<keyword evidence="8" id="KW-0804">Transcription</keyword>
<name>A0A9J6A592_SOLCO</name>
<evidence type="ECO:0000256" key="12">
    <source>
        <dbReference type="PROSITE-ProRule" id="PRU00108"/>
    </source>
</evidence>
<dbReference type="GO" id="GO:0009908">
    <property type="term" value="P:flower development"/>
    <property type="evidence" value="ECO:0007669"/>
    <property type="project" value="UniProtKB-KW"/>
</dbReference>
<dbReference type="GO" id="GO:0048830">
    <property type="term" value="P:adventitious root development"/>
    <property type="evidence" value="ECO:0007669"/>
    <property type="project" value="InterPro"/>
</dbReference>
<evidence type="ECO:0000256" key="9">
    <source>
        <dbReference type="ARBA" id="ARBA00023242"/>
    </source>
</evidence>
<evidence type="ECO:0000256" key="13">
    <source>
        <dbReference type="RuleBase" id="RU000682"/>
    </source>
</evidence>
<dbReference type="GO" id="GO:0003700">
    <property type="term" value="F:DNA-binding transcription factor activity"/>
    <property type="evidence" value="ECO:0007669"/>
    <property type="project" value="InterPro"/>
</dbReference>
<reference evidence="15 16" key="1">
    <citation type="submission" date="2020-09" db="EMBL/GenBank/DDBJ databases">
        <title>De no assembly of potato wild relative species, Solanum commersonii.</title>
        <authorList>
            <person name="Cho K."/>
        </authorList>
    </citation>
    <scope>NUCLEOTIDE SEQUENCE [LARGE SCALE GENOMIC DNA]</scope>
    <source>
        <strain evidence="15">LZ3.2</strain>
        <tissue evidence="15">Leaf</tissue>
    </source>
</reference>
<feature type="domain" description="Homeobox" evidence="14">
    <location>
        <begin position="15"/>
        <end position="80"/>
    </location>
</feature>
<gene>
    <name evidence="15" type="ORF">H5410_004939</name>
</gene>
<dbReference type="InterPro" id="IPR044558">
    <property type="entry name" value="WOX11-like"/>
</dbReference>
<dbReference type="EMBL" id="JACXVP010000002">
    <property type="protein sequence ID" value="KAG5619721.1"/>
    <property type="molecule type" value="Genomic_DNA"/>
</dbReference>
<keyword evidence="7 12" id="KW-0371">Homeobox</keyword>
<evidence type="ECO:0000313" key="15">
    <source>
        <dbReference type="EMBL" id="KAG5619721.1"/>
    </source>
</evidence>
<dbReference type="GO" id="GO:0005634">
    <property type="term" value="C:nucleus"/>
    <property type="evidence" value="ECO:0007669"/>
    <property type="project" value="UniProtKB-SubCell"/>
</dbReference>
<keyword evidence="2" id="KW-0217">Developmental protein</keyword>
<keyword evidence="4" id="KW-0805">Transcription regulation</keyword>
<dbReference type="SMART" id="SM00389">
    <property type="entry name" value="HOX"/>
    <property type="match status" value="1"/>
</dbReference>
<keyword evidence="6 12" id="KW-0238">DNA-binding</keyword>
<evidence type="ECO:0000259" key="14">
    <source>
        <dbReference type="PROSITE" id="PS50071"/>
    </source>
</evidence>